<dbReference type="SUPFAM" id="SSF118352">
    <property type="entry name" value="HSP33 redox switch-like"/>
    <property type="match status" value="1"/>
</dbReference>
<dbReference type="Gene3D" id="3.90.1280.10">
    <property type="entry name" value="HSP33 redox switch-like"/>
    <property type="match status" value="1"/>
</dbReference>
<comment type="subcellular location">
    <subcellularLocation>
        <location evidence="6">Cytoplasm</location>
    </subcellularLocation>
</comment>
<dbReference type="HAMAP" id="MF_00117">
    <property type="entry name" value="HslO"/>
    <property type="match status" value="1"/>
</dbReference>
<evidence type="ECO:0000313" key="7">
    <source>
        <dbReference type="EMBL" id="PID57364.1"/>
    </source>
</evidence>
<comment type="caution">
    <text evidence="7">The sequence shown here is derived from an EMBL/GenBank/DDBJ whole genome shotgun (WGS) entry which is preliminary data.</text>
</comment>
<proteinExistence type="inferred from homology"/>
<dbReference type="Proteomes" id="UP000229740">
    <property type="component" value="Unassembled WGS sequence"/>
</dbReference>
<dbReference type="SUPFAM" id="SSF64397">
    <property type="entry name" value="Hsp33 domain"/>
    <property type="match status" value="1"/>
</dbReference>
<evidence type="ECO:0000256" key="5">
    <source>
        <dbReference type="ARBA" id="ARBA00023284"/>
    </source>
</evidence>
<organism evidence="7 8">
    <name type="scientific">candidate division KSB3 bacterium</name>
    <dbReference type="NCBI Taxonomy" id="2044937"/>
    <lineage>
        <taxon>Bacteria</taxon>
        <taxon>candidate division KSB3</taxon>
    </lineage>
</organism>
<keyword evidence="4 6" id="KW-0143">Chaperone</keyword>
<evidence type="ECO:0000256" key="6">
    <source>
        <dbReference type="HAMAP-Rule" id="MF_00117"/>
    </source>
</evidence>
<keyword evidence="1 6" id="KW-0963">Cytoplasm</keyword>
<keyword evidence="2 6" id="KW-0862">Zinc</keyword>
<dbReference type="CDD" id="cd00498">
    <property type="entry name" value="Hsp33"/>
    <property type="match status" value="1"/>
</dbReference>
<dbReference type="GO" id="GO:0005737">
    <property type="term" value="C:cytoplasm"/>
    <property type="evidence" value="ECO:0007669"/>
    <property type="project" value="UniProtKB-SubCell"/>
</dbReference>
<keyword evidence="3 6" id="KW-1015">Disulfide bond</keyword>
<dbReference type="GO" id="GO:0051082">
    <property type="term" value="F:unfolded protein binding"/>
    <property type="evidence" value="ECO:0007669"/>
    <property type="project" value="UniProtKB-UniRule"/>
</dbReference>
<dbReference type="Gene3D" id="3.55.30.10">
    <property type="entry name" value="Hsp33 domain"/>
    <property type="match status" value="1"/>
</dbReference>
<feature type="disulfide bond" description="Redox-active" evidence="6">
    <location>
        <begin position="236"/>
        <end position="238"/>
    </location>
</feature>
<dbReference type="GO" id="GO:0044183">
    <property type="term" value="F:protein folding chaperone"/>
    <property type="evidence" value="ECO:0007669"/>
    <property type="project" value="TreeGrafter"/>
</dbReference>
<protein>
    <recommendedName>
        <fullName evidence="6">33 kDa chaperonin</fullName>
    </recommendedName>
    <alternativeName>
        <fullName evidence="6">Heat shock protein 33 homolog</fullName>
        <shortName evidence="6">HSP33</shortName>
    </alternativeName>
</protein>
<dbReference type="GO" id="GO:0042026">
    <property type="term" value="P:protein refolding"/>
    <property type="evidence" value="ECO:0007669"/>
    <property type="project" value="TreeGrafter"/>
</dbReference>
<gene>
    <name evidence="6" type="primary">hslO</name>
    <name evidence="7" type="ORF">CSB45_07515</name>
</gene>
<dbReference type="InterPro" id="IPR016154">
    <property type="entry name" value="Heat_shock_Hsp33_C"/>
</dbReference>
<evidence type="ECO:0000256" key="2">
    <source>
        <dbReference type="ARBA" id="ARBA00022833"/>
    </source>
</evidence>
<comment type="function">
    <text evidence="6">Redox regulated molecular chaperone. Protects both thermally unfolding and oxidatively damaged proteins from irreversible aggregation. Plays an important role in the bacterial defense system toward oxidative stress.</text>
</comment>
<comment type="PTM">
    <text evidence="6">Under oxidizing conditions two disulfide bonds are formed involving the reactive cysteines. Under reducing conditions zinc is bound to the reactive cysteines and the protein is inactive.</text>
</comment>
<dbReference type="InterPro" id="IPR016153">
    <property type="entry name" value="Heat_shock_Hsp33_N"/>
</dbReference>
<accession>A0A2G6E5L9</accession>
<dbReference type="Pfam" id="PF01430">
    <property type="entry name" value="HSP33"/>
    <property type="match status" value="1"/>
</dbReference>
<sequence>MKDYLVRAMTTTGHIRAFTCVTSGLVREICERHETSPTATAALARALTGGALMSALLQDGQRIALKFEGNGPLRKILVEADSAGHVRGYVAVPQLDLPLRQGNFDVAAALGKAGFLTVTKDLRLKEPYKGVVQLHSSEIAEDLAYYFAESEQIPSATGTGVFIESSGRVASAGGFLIQSLPPADELQIEALIGQIEKLPPLAELLQQGLDPEGLLTEIFRDIPFTLLGTMPLSSQCHCSEQRMKKALSALGPDELNKMSLEADASEIICEFCRAHYVFGPEDIHALVESIC</sequence>
<name>A0A2G6E5L9_9BACT</name>
<dbReference type="AlphaFoldDB" id="A0A2G6E5L9"/>
<reference evidence="7 8" key="1">
    <citation type="submission" date="2017-10" db="EMBL/GenBank/DDBJ databases">
        <title>Novel microbial diversity and functional potential in the marine mammal oral microbiome.</title>
        <authorList>
            <person name="Dudek N.K."/>
            <person name="Sun C.L."/>
            <person name="Burstein D."/>
            <person name="Kantor R.S."/>
            <person name="Aliaga Goltsman D.S."/>
            <person name="Bik E.M."/>
            <person name="Thomas B.C."/>
            <person name="Banfield J.F."/>
            <person name="Relman D.A."/>
        </authorList>
    </citation>
    <scope>NUCLEOTIDE SEQUENCE [LARGE SCALE GENOMIC DNA]</scope>
    <source>
        <strain evidence="7">DOLZORAL124_49_17</strain>
    </source>
</reference>
<evidence type="ECO:0000256" key="1">
    <source>
        <dbReference type="ARBA" id="ARBA00022490"/>
    </source>
</evidence>
<evidence type="ECO:0000313" key="8">
    <source>
        <dbReference type="Proteomes" id="UP000229740"/>
    </source>
</evidence>
<dbReference type="EMBL" id="PDPS01000027">
    <property type="protein sequence ID" value="PID57364.1"/>
    <property type="molecule type" value="Genomic_DNA"/>
</dbReference>
<dbReference type="InterPro" id="IPR000397">
    <property type="entry name" value="Heat_shock_Hsp33"/>
</dbReference>
<dbReference type="NCBIfam" id="NF001033">
    <property type="entry name" value="PRK00114.1"/>
    <property type="match status" value="1"/>
</dbReference>
<evidence type="ECO:0000256" key="3">
    <source>
        <dbReference type="ARBA" id="ARBA00023157"/>
    </source>
</evidence>
<dbReference type="PIRSF" id="PIRSF005261">
    <property type="entry name" value="Heat_shock_Hsp33"/>
    <property type="match status" value="1"/>
</dbReference>
<dbReference type="PANTHER" id="PTHR30111">
    <property type="entry name" value="33 KDA CHAPERONIN"/>
    <property type="match status" value="1"/>
</dbReference>
<dbReference type="PANTHER" id="PTHR30111:SF1">
    <property type="entry name" value="33 KDA CHAPERONIN"/>
    <property type="match status" value="1"/>
</dbReference>
<feature type="disulfide bond" description="Redox-active" evidence="6">
    <location>
        <begin position="269"/>
        <end position="272"/>
    </location>
</feature>
<comment type="similarity">
    <text evidence="6">Belongs to the HSP33 family.</text>
</comment>
<evidence type="ECO:0000256" key="4">
    <source>
        <dbReference type="ARBA" id="ARBA00023186"/>
    </source>
</evidence>
<keyword evidence="5 6" id="KW-0676">Redox-active center</keyword>